<comment type="caution">
    <text evidence="1">The sequence shown here is derived from an EMBL/GenBank/DDBJ whole genome shotgun (WGS) entry which is preliminary data.</text>
</comment>
<keyword evidence="2" id="KW-1185">Reference proteome</keyword>
<protein>
    <submittedName>
        <fullName evidence="1">YebY family protein</fullName>
    </submittedName>
</protein>
<dbReference type="EMBL" id="JAMPKM010000015">
    <property type="protein sequence ID" value="MEP0819653.1"/>
    <property type="molecule type" value="Genomic_DNA"/>
</dbReference>
<reference evidence="1 2" key="1">
    <citation type="submission" date="2022-04" db="EMBL/GenBank/DDBJ databases">
        <title>Positive selection, recombination, and allopatry shape intraspecific diversity of widespread and dominant cyanobacteria.</title>
        <authorList>
            <person name="Wei J."/>
            <person name="Shu W."/>
            <person name="Hu C."/>
        </authorList>
    </citation>
    <scope>NUCLEOTIDE SEQUENCE [LARGE SCALE GENOMIC DNA]</scope>
    <source>
        <strain evidence="1 2">GB2-A4</strain>
    </source>
</reference>
<dbReference type="InterPro" id="IPR019648">
    <property type="entry name" value="YebY"/>
</dbReference>
<gene>
    <name evidence="1" type="ORF">NC998_21365</name>
</gene>
<proteinExistence type="predicted"/>
<evidence type="ECO:0000313" key="2">
    <source>
        <dbReference type="Proteomes" id="UP001464891"/>
    </source>
</evidence>
<dbReference type="Pfam" id="PF10709">
    <property type="entry name" value="DUF2511"/>
    <property type="match status" value="1"/>
</dbReference>
<evidence type="ECO:0000313" key="1">
    <source>
        <dbReference type="EMBL" id="MEP0819653.1"/>
    </source>
</evidence>
<accession>A0ABV0JEC6</accession>
<organism evidence="1 2">
    <name type="scientific">Trichocoleus desertorum GB2-A4</name>
    <dbReference type="NCBI Taxonomy" id="2933944"/>
    <lineage>
        <taxon>Bacteria</taxon>
        <taxon>Bacillati</taxon>
        <taxon>Cyanobacteriota</taxon>
        <taxon>Cyanophyceae</taxon>
        <taxon>Leptolyngbyales</taxon>
        <taxon>Trichocoleusaceae</taxon>
        <taxon>Trichocoleus</taxon>
    </lineage>
</organism>
<dbReference type="Proteomes" id="UP001464891">
    <property type="component" value="Unassembled WGS sequence"/>
</dbReference>
<name>A0ABV0JEC6_9CYAN</name>
<dbReference type="RefSeq" id="WP_190440786.1">
    <property type="nucleotide sequence ID" value="NZ_JAMPKM010000015.1"/>
</dbReference>
<sequence length="123" mass="12977">MRSTLQKLALAIAAITLSISIVFSGVLPIMAATSNSITISQAEFGDSWPFTVSNGELYCIGEGNGQQVGAVVFATEDESYAVNGTAKALGYKAIEEIWRSNPAIPGTKINIGPIIQRGLEICK</sequence>